<gene>
    <name evidence="2" type="ORF">UFOVP325_129</name>
    <name evidence="3" type="ORF">UFOVP430_124</name>
</gene>
<protein>
    <submittedName>
        <fullName evidence="3">Uncharacterized protein</fullName>
    </submittedName>
</protein>
<reference evidence="3" key="1">
    <citation type="submission" date="2020-04" db="EMBL/GenBank/DDBJ databases">
        <authorList>
            <person name="Chiriac C."/>
            <person name="Salcher M."/>
            <person name="Ghai R."/>
            <person name="Kavagutti S V."/>
        </authorList>
    </citation>
    <scope>NUCLEOTIDE SEQUENCE</scope>
</reference>
<dbReference type="EMBL" id="LR796481">
    <property type="protein sequence ID" value="CAB4148149.1"/>
    <property type="molecule type" value="Genomic_DNA"/>
</dbReference>
<feature type="region of interest" description="Disordered" evidence="1">
    <location>
        <begin position="1"/>
        <end position="49"/>
    </location>
</feature>
<evidence type="ECO:0000313" key="3">
    <source>
        <dbReference type="EMBL" id="CAB4148149.1"/>
    </source>
</evidence>
<proteinExistence type="predicted"/>
<evidence type="ECO:0000256" key="1">
    <source>
        <dbReference type="SAM" id="MobiDB-lite"/>
    </source>
</evidence>
<organism evidence="3">
    <name type="scientific">uncultured Caudovirales phage</name>
    <dbReference type="NCBI Taxonomy" id="2100421"/>
    <lineage>
        <taxon>Viruses</taxon>
        <taxon>Duplodnaviria</taxon>
        <taxon>Heunggongvirae</taxon>
        <taxon>Uroviricota</taxon>
        <taxon>Caudoviricetes</taxon>
        <taxon>Peduoviridae</taxon>
        <taxon>Maltschvirus</taxon>
        <taxon>Maltschvirus maltsch</taxon>
    </lineage>
</organism>
<name>A0A6J5MWW8_9CAUD</name>
<sequence>MANTAKPIRKAAKTAVAATKEEMKKPSVTAKGSPLQTKSGKSFVKALPTDKKNYMGKKVVKTVTKAEKKSK</sequence>
<evidence type="ECO:0000313" key="2">
    <source>
        <dbReference type="EMBL" id="CAB4137891.1"/>
    </source>
</evidence>
<dbReference type="EMBL" id="LR796338">
    <property type="protein sequence ID" value="CAB4137891.1"/>
    <property type="molecule type" value="Genomic_DNA"/>
</dbReference>
<accession>A0A6J5MWW8</accession>